<organism evidence="1 2">
    <name type="scientific">Paramecium primaurelia</name>
    <dbReference type="NCBI Taxonomy" id="5886"/>
    <lineage>
        <taxon>Eukaryota</taxon>
        <taxon>Sar</taxon>
        <taxon>Alveolata</taxon>
        <taxon>Ciliophora</taxon>
        <taxon>Intramacronucleata</taxon>
        <taxon>Oligohymenophorea</taxon>
        <taxon>Peniculida</taxon>
        <taxon>Parameciidae</taxon>
        <taxon>Paramecium</taxon>
    </lineage>
</organism>
<keyword evidence="2" id="KW-1185">Reference proteome</keyword>
<gene>
    <name evidence="1" type="ORF">PPRIM_AZ9-3.1.T1890002</name>
</gene>
<comment type="caution">
    <text evidence="1">The sequence shown here is derived from an EMBL/GenBank/DDBJ whole genome shotgun (WGS) entry which is preliminary data.</text>
</comment>
<evidence type="ECO:0000313" key="2">
    <source>
        <dbReference type="Proteomes" id="UP000688137"/>
    </source>
</evidence>
<proteinExistence type="predicted"/>
<name>A0A8S1QNC2_PARPR</name>
<dbReference type="Proteomes" id="UP000688137">
    <property type="component" value="Unassembled WGS sequence"/>
</dbReference>
<protein>
    <submittedName>
        <fullName evidence="1">Uncharacterized protein</fullName>
    </submittedName>
</protein>
<dbReference type="AlphaFoldDB" id="A0A8S1QNC2"/>
<dbReference type="EMBL" id="CAJJDM010000198">
    <property type="protein sequence ID" value="CAD8117119.1"/>
    <property type="molecule type" value="Genomic_DNA"/>
</dbReference>
<sequence length="101" mass="12337">MQKKVGPITDHRRWRERLFQFLYQQIKVDFQEEAFFCLQVNHEAYLQVEQNKWREFLKAFELHGNSQHTRNSFNVISQIGQFQARSRKKPTDDHDCYVIFS</sequence>
<evidence type="ECO:0000313" key="1">
    <source>
        <dbReference type="EMBL" id="CAD8117119.1"/>
    </source>
</evidence>
<accession>A0A8S1QNC2</accession>
<reference evidence="1" key="1">
    <citation type="submission" date="2021-01" db="EMBL/GenBank/DDBJ databases">
        <authorList>
            <consortium name="Genoscope - CEA"/>
            <person name="William W."/>
        </authorList>
    </citation>
    <scope>NUCLEOTIDE SEQUENCE</scope>
</reference>